<dbReference type="InterPro" id="IPR046521">
    <property type="entry name" value="DUF6698"/>
</dbReference>
<dbReference type="GeneID" id="64664331"/>
<gene>
    <name evidence="3" type="ORF">F5891DRAFT_1256813</name>
</gene>
<sequence>MSHVEGQQDEDDTSYIDGEGSTSHAENQQDQPNTQPQQSQAVAAHVQALQRRKIAQLEEKLEALESGRAVKQRQTIWYVAKGRAIRRVVALFDSIEDLVAENDRRYEIEDQETTIEQDQLQIGYTTLAKTLPWFYKKGSEMEYEEYMHMLKMLRQGADGARGDDTSKLKTLVSEWINREFKPDSPVDHDDKHSRGFTHDVCGRLLCPAELDWNNPEVRAGIRNRSDGYIVTDLSFPTYLYDKYTSNPDDLEEGLFKGKILIQAYKAVFTSPSSAKDVEGDGDGTDVISNNRRAKKSLSGIKVKKHIAQIIHLEKVTPRSLAYITCQVRFALSSITSWRSMDGDFDYQQFWRTIVDFFERAPGREAQRRVEKLLEWWTRKVFGRNRRGELSDVMKANMSVNALARQRAQRDDTAFDSP</sequence>
<dbReference type="Pfam" id="PF20414">
    <property type="entry name" value="DUF6698"/>
    <property type="match status" value="1"/>
</dbReference>
<dbReference type="AlphaFoldDB" id="A0AAD4HFV2"/>
<dbReference type="EMBL" id="JABBWK010000087">
    <property type="protein sequence ID" value="KAG1893984.1"/>
    <property type="molecule type" value="Genomic_DNA"/>
</dbReference>
<organism evidence="3 4">
    <name type="scientific">Suillus fuscotomentosus</name>
    <dbReference type="NCBI Taxonomy" id="1912939"/>
    <lineage>
        <taxon>Eukaryota</taxon>
        <taxon>Fungi</taxon>
        <taxon>Dikarya</taxon>
        <taxon>Basidiomycota</taxon>
        <taxon>Agaricomycotina</taxon>
        <taxon>Agaricomycetes</taxon>
        <taxon>Agaricomycetidae</taxon>
        <taxon>Boletales</taxon>
        <taxon>Suillineae</taxon>
        <taxon>Suillaceae</taxon>
        <taxon>Suillus</taxon>
    </lineage>
</organism>
<evidence type="ECO:0000256" key="1">
    <source>
        <dbReference type="SAM" id="Coils"/>
    </source>
</evidence>
<evidence type="ECO:0000256" key="2">
    <source>
        <dbReference type="SAM" id="MobiDB-lite"/>
    </source>
</evidence>
<reference evidence="3" key="1">
    <citation type="journal article" date="2020" name="New Phytol.">
        <title>Comparative genomics reveals dynamic genome evolution in host specialist ectomycorrhizal fungi.</title>
        <authorList>
            <person name="Lofgren L.A."/>
            <person name="Nguyen N.H."/>
            <person name="Vilgalys R."/>
            <person name="Ruytinx J."/>
            <person name="Liao H.L."/>
            <person name="Branco S."/>
            <person name="Kuo A."/>
            <person name="LaButti K."/>
            <person name="Lipzen A."/>
            <person name="Andreopoulos W."/>
            <person name="Pangilinan J."/>
            <person name="Riley R."/>
            <person name="Hundley H."/>
            <person name="Na H."/>
            <person name="Barry K."/>
            <person name="Grigoriev I.V."/>
            <person name="Stajich J.E."/>
            <person name="Kennedy P.G."/>
        </authorList>
    </citation>
    <scope>NUCLEOTIDE SEQUENCE</scope>
    <source>
        <strain evidence="3">FC203</strain>
    </source>
</reference>
<keyword evidence="1" id="KW-0175">Coiled coil</keyword>
<name>A0AAD4HFV2_9AGAM</name>
<feature type="coiled-coil region" evidence="1">
    <location>
        <begin position="47"/>
        <end position="74"/>
    </location>
</feature>
<feature type="compositionally biased region" description="Low complexity" evidence="2">
    <location>
        <begin position="28"/>
        <end position="43"/>
    </location>
</feature>
<comment type="caution">
    <text evidence="3">The sequence shown here is derived from an EMBL/GenBank/DDBJ whole genome shotgun (WGS) entry which is preliminary data.</text>
</comment>
<protein>
    <submittedName>
        <fullName evidence="3">Uncharacterized protein</fullName>
    </submittedName>
</protein>
<evidence type="ECO:0000313" key="3">
    <source>
        <dbReference type="EMBL" id="KAG1893984.1"/>
    </source>
</evidence>
<evidence type="ECO:0000313" key="4">
    <source>
        <dbReference type="Proteomes" id="UP001195769"/>
    </source>
</evidence>
<proteinExistence type="predicted"/>
<dbReference type="RefSeq" id="XP_041219560.1">
    <property type="nucleotide sequence ID" value="XM_041370033.1"/>
</dbReference>
<accession>A0AAD4HFV2</accession>
<keyword evidence="4" id="KW-1185">Reference proteome</keyword>
<feature type="region of interest" description="Disordered" evidence="2">
    <location>
        <begin position="1"/>
        <end position="43"/>
    </location>
</feature>
<dbReference type="Proteomes" id="UP001195769">
    <property type="component" value="Unassembled WGS sequence"/>
</dbReference>